<dbReference type="InterPro" id="IPR003265">
    <property type="entry name" value="HhH-GPD_domain"/>
</dbReference>
<comment type="similarity">
    <text evidence="3 14">Belongs to the Nth/MutY family.</text>
</comment>
<evidence type="ECO:0000256" key="11">
    <source>
        <dbReference type="ARBA" id="ARBA00023014"/>
    </source>
</evidence>
<evidence type="ECO:0000256" key="7">
    <source>
        <dbReference type="ARBA" id="ARBA00022723"/>
    </source>
</evidence>
<keyword evidence="7" id="KW-0479">Metal-binding</keyword>
<evidence type="ECO:0000256" key="12">
    <source>
        <dbReference type="ARBA" id="ARBA00023204"/>
    </source>
</evidence>
<dbReference type="Pfam" id="PF00730">
    <property type="entry name" value="HhH-GPD"/>
    <property type="match status" value="1"/>
</dbReference>
<dbReference type="AlphaFoldDB" id="A0A918UBR1"/>
<keyword evidence="10 14" id="KW-0408">Iron</keyword>
<dbReference type="InterPro" id="IPR011257">
    <property type="entry name" value="DNA_glycosylase"/>
</dbReference>
<dbReference type="SUPFAM" id="SSF55811">
    <property type="entry name" value="Nudix"/>
    <property type="match status" value="1"/>
</dbReference>
<comment type="function">
    <text evidence="2">Adenine glycosylase active on G-A mispairs. MutY also corrects error-prone DNA synthesis past GO lesions which are due to the oxidatively damaged form of guanine: 7,8-dihydro-8-oxoguanine (8-oxo-dGTP).</text>
</comment>
<dbReference type="InterPro" id="IPR044298">
    <property type="entry name" value="MIG/MutY"/>
</dbReference>
<dbReference type="InterPro" id="IPR015797">
    <property type="entry name" value="NUDIX_hydrolase-like_dom_sf"/>
</dbReference>
<comment type="catalytic activity">
    <reaction evidence="1 14">
        <text>Hydrolyzes free adenine bases from 7,8-dihydro-8-oxoguanine:adenine mismatched double-stranded DNA, leaving an apurinic site.</text>
        <dbReference type="EC" id="3.2.2.31"/>
    </reaction>
</comment>
<dbReference type="CDD" id="cd03431">
    <property type="entry name" value="NUDIX_DNA_Glycosylase_C-MutY"/>
    <property type="match status" value="1"/>
</dbReference>
<name>A0A918UBR1_9NEIS</name>
<accession>A0A918UBR1</accession>
<dbReference type="Gene3D" id="3.90.79.10">
    <property type="entry name" value="Nucleoside Triphosphate Pyrophosphohydrolase"/>
    <property type="match status" value="1"/>
</dbReference>
<dbReference type="GO" id="GO:0032357">
    <property type="term" value="F:oxidized purine DNA binding"/>
    <property type="evidence" value="ECO:0007669"/>
    <property type="project" value="TreeGrafter"/>
</dbReference>
<comment type="cofactor">
    <cofactor evidence="14">
        <name>[4Fe-4S] cluster</name>
        <dbReference type="ChEBI" id="CHEBI:49883"/>
    </cofactor>
    <text evidence="14">Binds 1 [4Fe-4S] cluster.</text>
</comment>
<keyword evidence="17" id="KW-1185">Reference proteome</keyword>
<evidence type="ECO:0000256" key="6">
    <source>
        <dbReference type="ARBA" id="ARBA00022485"/>
    </source>
</evidence>
<dbReference type="GO" id="GO:0034039">
    <property type="term" value="F:8-oxo-7,8-dihydroguanine DNA N-glycosylase activity"/>
    <property type="evidence" value="ECO:0007669"/>
    <property type="project" value="TreeGrafter"/>
</dbReference>
<dbReference type="RefSeq" id="WP_189536229.1">
    <property type="nucleotide sequence ID" value="NZ_BMYX01000022.1"/>
</dbReference>
<evidence type="ECO:0000256" key="2">
    <source>
        <dbReference type="ARBA" id="ARBA00002933"/>
    </source>
</evidence>
<dbReference type="EC" id="3.2.2.31" evidence="4 14"/>
<dbReference type="PANTHER" id="PTHR42944">
    <property type="entry name" value="ADENINE DNA GLYCOSYLASE"/>
    <property type="match status" value="1"/>
</dbReference>
<evidence type="ECO:0000259" key="15">
    <source>
        <dbReference type="SMART" id="SM00478"/>
    </source>
</evidence>
<gene>
    <name evidence="16" type="primary">mutY</name>
    <name evidence="16" type="ORF">GCM10011289_32220</name>
</gene>
<evidence type="ECO:0000256" key="10">
    <source>
        <dbReference type="ARBA" id="ARBA00023004"/>
    </source>
</evidence>
<dbReference type="InterPro" id="IPR029119">
    <property type="entry name" value="MutY_C"/>
</dbReference>
<evidence type="ECO:0000313" key="16">
    <source>
        <dbReference type="EMBL" id="GGY26147.1"/>
    </source>
</evidence>
<dbReference type="EMBL" id="BMYX01000022">
    <property type="protein sequence ID" value="GGY26147.1"/>
    <property type="molecule type" value="Genomic_DNA"/>
</dbReference>
<evidence type="ECO:0000256" key="1">
    <source>
        <dbReference type="ARBA" id="ARBA00000843"/>
    </source>
</evidence>
<dbReference type="Gene3D" id="1.10.1670.10">
    <property type="entry name" value="Helix-hairpin-Helix base-excision DNA repair enzymes (C-terminal)"/>
    <property type="match status" value="1"/>
</dbReference>
<evidence type="ECO:0000256" key="14">
    <source>
        <dbReference type="RuleBase" id="RU365096"/>
    </source>
</evidence>
<dbReference type="SMART" id="SM00478">
    <property type="entry name" value="ENDO3c"/>
    <property type="match status" value="1"/>
</dbReference>
<dbReference type="GO" id="GO:0000701">
    <property type="term" value="F:purine-specific mismatch base pair DNA N-glycosylase activity"/>
    <property type="evidence" value="ECO:0007669"/>
    <property type="project" value="UniProtKB-EC"/>
</dbReference>
<protein>
    <recommendedName>
        <fullName evidence="5 14">Adenine DNA glycosylase</fullName>
        <ecNumber evidence="4 14">3.2.2.31</ecNumber>
    </recommendedName>
</protein>
<evidence type="ECO:0000256" key="8">
    <source>
        <dbReference type="ARBA" id="ARBA00022763"/>
    </source>
</evidence>
<reference evidence="16" key="1">
    <citation type="journal article" date="2014" name="Int. J. Syst. Evol. Microbiol.">
        <title>Complete genome sequence of Corynebacterium casei LMG S-19264T (=DSM 44701T), isolated from a smear-ripened cheese.</title>
        <authorList>
            <consortium name="US DOE Joint Genome Institute (JGI-PGF)"/>
            <person name="Walter F."/>
            <person name="Albersmeier A."/>
            <person name="Kalinowski J."/>
            <person name="Ruckert C."/>
        </authorList>
    </citation>
    <scope>NUCLEOTIDE SEQUENCE</scope>
    <source>
        <strain evidence="16">KCTC 32182</strain>
    </source>
</reference>
<dbReference type="InterPro" id="IPR005760">
    <property type="entry name" value="A/G_AdeGlyc_MutY"/>
</dbReference>
<dbReference type="Gene3D" id="1.10.340.30">
    <property type="entry name" value="Hypothetical protein, domain 2"/>
    <property type="match status" value="1"/>
</dbReference>
<sequence>MEHSFAERLIAWQKVHGRHGLPWQVDDPYRVWLSEIMLQQTQVATVLGYYARFLARFPTVASLAAAPLDDVLESWSGLGYYTRARNLHKAAVMIMEEFGGEFPGEREQIERLPGVGRSTAAAIAAFAFGRREAILDGNVKRVLTRVYGIAGFPGEKRVENRLWELALSLLPESDIAAYTQGLMDLGATVCTRGARAACTVCPMVDRCVAAREGRVGELPTSRPKKTNPTRHTVMMMAVHDGKVRLCRRPPSGIWGGLLSLPEFAASGEAEAWLDAHGEGDVLPAWAEFEHVFSHYKLIITPLPVVMTRCDAGASEPGDVWLPLDGAAEAGVPAPVRRLLLKLTNPDRTLD</sequence>
<evidence type="ECO:0000256" key="3">
    <source>
        <dbReference type="ARBA" id="ARBA00008343"/>
    </source>
</evidence>
<dbReference type="GO" id="GO:0051539">
    <property type="term" value="F:4 iron, 4 sulfur cluster binding"/>
    <property type="evidence" value="ECO:0007669"/>
    <property type="project" value="UniProtKB-UniRule"/>
</dbReference>
<feature type="domain" description="HhH-GPD" evidence="15">
    <location>
        <begin position="37"/>
        <end position="188"/>
    </location>
</feature>
<keyword evidence="9" id="KW-0378">Hydrolase</keyword>
<dbReference type="PANTHER" id="PTHR42944:SF1">
    <property type="entry name" value="ADENINE DNA GLYCOSYLASE"/>
    <property type="match status" value="1"/>
</dbReference>
<organism evidence="16 17">
    <name type="scientific">Paludibacterium paludis</name>
    <dbReference type="NCBI Taxonomy" id="1225769"/>
    <lineage>
        <taxon>Bacteria</taxon>
        <taxon>Pseudomonadati</taxon>
        <taxon>Pseudomonadota</taxon>
        <taxon>Betaproteobacteria</taxon>
        <taxon>Neisseriales</taxon>
        <taxon>Chromobacteriaceae</taxon>
        <taxon>Paludibacterium</taxon>
    </lineage>
</organism>
<dbReference type="GO" id="GO:0006298">
    <property type="term" value="P:mismatch repair"/>
    <property type="evidence" value="ECO:0007669"/>
    <property type="project" value="TreeGrafter"/>
</dbReference>
<reference evidence="16" key="2">
    <citation type="submission" date="2020-09" db="EMBL/GenBank/DDBJ databases">
        <authorList>
            <person name="Sun Q."/>
            <person name="Kim S."/>
        </authorList>
    </citation>
    <scope>NUCLEOTIDE SEQUENCE</scope>
    <source>
        <strain evidence="16">KCTC 32182</strain>
    </source>
</reference>
<evidence type="ECO:0000313" key="17">
    <source>
        <dbReference type="Proteomes" id="UP000645257"/>
    </source>
</evidence>
<keyword evidence="8 14" id="KW-0227">DNA damage</keyword>
<dbReference type="GO" id="GO:0046872">
    <property type="term" value="F:metal ion binding"/>
    <property type="evidence" value="ECO:0007669"/>
    <property type="project" value="UniProtKB-UniRule"/>
</dbReference>
<dbReference type="InterPro" id="IPR023170">
    <property type="entry name" value="HhH_base_excis_C"/>
</dbReference>
<comment type="caution">
    <text evidence="16">The sequence shown here is derived from an EMBL/GenBank/DDBJ whole genome shotgun (WGS) entry which is preliminary data.</text>
</comment>
<dbReference type="SUPFAM" id="SSF48150">
    <property type="entry name" value="DNA-glycosylase"/>
    <property type="match status" value="1"/>
</dbReference>
<dbReference type="GO" id="GO:0035485">
    <property type="term" value="F:adenine/guanine mispair binding"/>
    <property type="evidence" value="ECO:0007669"/>
    <property type="project" value="TreeGrafter"/>
</dbReference>
<evidence type="ECO:0000256" key="4">
    <source>
        <dbReference type="ARBA" id="ARBA00012045"/>
    </source>
</evidence>
<dbReference type="Proteomes" id="UP000645257">
    <property type="component" value="Unassembled WGS sequence"/>
</dbReference>
<dbReference type="PROSITE" id="PS01155">
    <property type="entry name" value="ENDONUCLEASE_III_2"/>
    <property type="match status" value="1"/>
</dbReference>
<evidence type="ECO:0000256" key="5">
    <source>
        <dbReference type="ARBA" id="ARBA00022023"/>
    </source>
</evidence>
<dbReference type="CDD" id="cd00056">
    <property type="entry name" value="ENDO3c"/>
    <property type="match status" value="1"/>
</dbReference>
<dbReference type="Pfam" id="PF00633">
    <property type="entry name" value="HHH"/>
    <property type="match status" value="1"/>
</dbReference>
<dbReference type="InterPro" id="IPR000445">
    <property type="entry name" value="HhH_motif"/>
</dbReference>
<dbReference type="GO" id="GO:0006284">
    <property type="term" value="P:base-excision repair"/>
    <property type="evidence" value="ECO:0007669"/>
    <property type="project" value="UniProtKB-UniRule"/>
</dbReference>
<evidence type="ECO:0000256" key="9">
    <source>
        <dbReference type="ARBA" id="ARBA00022801"/>
    </source>
</evidence>
<evidence type="ECO:0000256" key="13">
    <source>
        <dbReference type="ARBA" id="ARBA00023295"/>
    </source>
</evidence>
<dbReference type="InterPro" id="IPR004036">
    <property type="entry name" value="Endonuclease-III-like_CS2"/>
</dbReference>
<dbReference type="NCBIfam" id="TIGR01084">
    <property type="entry name" value="mutY"/>
    <property type="match status" value="1"/>
</dbReference>
<keyword evidence="6" id="KW-0004">4Fe-4S</keyword>
<dbReference type="Pfam" id="PF14815">
    <property type="entry name" value="NUDIX_4"/>
    <property type="match status" value="1"/>
</dbReference>
<keyword evidence="13 14" id="KW-0326">Glycosidase</keyword>
<proteinExistence type="inferred from homology"/>
<dbReference type="FunFam" id="1.10.340.30:FF:000002">
    <property type="entry name" value="Adenine DNA glycosylase"/>
    <property type="match status" value="1"/>
</dbReference>
<keyword evidence="11" id="KW-0411">Iron-sulfur</keyword>
<keyword evidence="12" id="KW-0234">DNA repair</keyword>